<evidence type="ECO:0000259" key="5">
    <source>
        <dbReference type="PROSITE" id="PS50110"/>
    </source>
</evidence>
<evidence type="ECO:0000313" key="6">
    <source>
        <dbReference type="EMBL" id="SHO64189.1"/>
    </source>
</evidence>
<dbReference type="PROSITE" id="PS50110">
    <property type="entry name" value="RESPONSE_REGULATORY"/>
    <property type="match status" value="1"/>
</dbReference>
<dbReference type="CDD" id="cd06170">
    <property type="entry name" value="LuxR_C_like"/>
    <property type="match status" value="1"/>
</dbReference>
<feature type="domain" description="HTH luxR-type" evidence="4">
    <location>
        <begin position="183"/>
        <end position="248"/>
    </location>
</feature>
<keyword evidence="1 3" id="KW-0597">Phosphoprotein</keyword>
<dbReference type="SUPFAM" id="SSF52172">
    <property type="entry name" value="CheY-like"/>
    <property type="match status" value="1"/>
</dbReference>
<dbReference type="Gene3D" id="3.40.50.2300">
    <property type="match status" value="1"/>
</dbReference>
<dbReference type="PROSITE" id="PS50043">
    <property type="entry name" value="HTH_LUXR_2"/>
    <property type="match status" value="1"/>
</dbReference>
<dbReference type="GO" id="GO:0000160">
    <property type="term" value="P:phosphorelay signal transduction system"/>
    <property type="evidence" value="ECO:0007669"/>
    <property type="project" value="InterPro"/>
</dbReference>
<name>A0A1M7ZH94_9HYPH</name>
<dbReference type="InterPro" id="IPR000792">
    <property type="entry name" value="Tscrpt_reg_LuxR_C"/>
</dbReference>
<dbReference type="Pfam" id="PF00072">
    <property type="entry name" value="Response_reg"/>
    <property type="match status" value="1"/>
</dbReference>
<dbReference type="STRING" id="1123029.SAMN02745172_01624"/>
<dbReference type="PANTHER" id="PTHR45566:SF1">
    <property type="entry name" value="HTH-TYPE TRANSCRIPTIONAL REGULATOR YHJB-RELATED"/>
    <property type="match status" value="1"/>
</dbReference>
<dbReference type="Proteomes" id="UP000186406">
    <property type="component" value="Unassembled WGS sequence"/>
</dbReference>
<dbReference type="InterPro" id="IPR011006">
    <property type="entry name" value="CheY-like_superfamily"/>
</dbReference>
<sequence length="257" mass="26935">MHKAAVKPILVPNNAGRDSDTIGRAPIPAIKRNTPIVSATPRHRFVIVDDHPLVRGALRQVLEGVEDDVAVEEAGSLDEVIALLDRLPDVDLLLLDLSMPGVQGFSGLLYLRAQFPAVPVVVVSATEEPATIRKAIEFGAAGFIPKSVGTDTIRAAVKAVTGGGEWVPADIALGAGDDGDEDIVRRLETLTPQQLRVLMMLSEGLLNKQIAHALSVSEATVKAHVSAVLQKLGVESRTQAVIAAARIAGAPKASVAG</sequence>
<organism evidence="6 7">
    <name type="scientific">Pseudoxanthobacter soli DSM 19599</name>
    <dbReference type="NCBI Taxonomy" id="1123029"/>
    <lineage>
        <taxon>Bacteria</taxon>
        <taxon>Pseudomonadati</taxon>
        <taxon>Pseudomonadota</taxon>
        <taxon>Alphaproteobacteria</taxon>
        <taxon>Hyphomicrobiales</taxon>
        <taxon>Segnochrobactraceae</taxon>
        <taxon>Pseudoxanthobacter</taxon>
    </lineage>
</organism>
<evidence type="ECO:0000259" key="4">
    <source>
        <dbReference type="PROSITE" id="PS50043"/>
    </source>
</evidence>
<keyword evidence="2" id="KW-0238">DNA-binding</keyword>
<evidence type="ECO:0000256" key="1">
    <source>
        <dbReference type="ARBA" id="ARBA00022553"/>
    </source>
</evidence>
<dbReference type="SMART" id="SM00421">
    <property type="entry name" value="HTH_LUXR"/>
    <property type="match status" value="1"/>
</dbReference>
<evidence type="ECO:0000256" key="3">
    <source>
        <dbReference type="PROSITE-ProRule" id="PRU00169"/>
    </source>
</evidence>
<dbReference type="InterPro" id="IPR058245">
    <property type="entry name" value="NreC/VraR/RcsB-like_REC"/>
</dbReference>
<protein>
    <submittedName>
        <fullName evidence="6">Two component transcriptional regulator, LuxR family</fullName>
    </submittedName>
</protein>
<dbReference type="SMART" id="SM00448">
    <property type="entry name" value="REC"/>
    <property type="match status" value="1"/>
</dbReference>
<dbReference type="GO" id="GO:0006355">
    <property type="term" value="P:regulation of DNA-templated transcription"/>
    <property type="evidence" value="ECO:0007669"/>
    <property type="project" value="InterPro"/>
</dbReference>
<dbReference type="PRINTS" id="PR00038">
    <property type="entry name" value="HTHLUXR"/>
</dbReference>
<feature type="modified residue" description="4-aspartylphosphate" evidence="3">
    <location>
        <position position="96"/>
    </location>
</feature>
<dbReference type="EMBL" id="FRXO01000003">
    <property type="protein sequence ID" value="SHO64189.1"/>
    <property type="molecule type" value="Genomic_DNA"/>
</dbReference>
<dbReference type="GO" id="GO:0003677">
    <property type="term" value="F:DNA binding"/>
    <property type="evidence" value="ECO:0007669"/>
    <property type="project" value="UniProtKB-KW"/>
</dbReference>
<accession>A0A1M7ZH94</accession>
<keyword evidence="7" id="KW-1185">Reference proteome</keyword>
<dbReference type="AlphaFoldDB" id="A0A1M7ZH94"/>
<proteinExistence type="predicted"/>
<dbReference type="SUPFAM" id="SSF46894">
    <property type="entry name" value="C-terminal effector domain of the bipartite response regulators"/>
    <property type="match status" value="1"/>
</dbReference>
<feature type="domain" description="Response regulatory" evidence="5">
    <location>
        <begin position="44"/>
        <end position="161"/>
    </location>
</feature>
<dbReference type="Pfam" id="PF00196">
    <property type="entry name" value="GerE"/>
    <property type="match status" value="1"/>
</dbReference>
<dbReference type="InterPro" id="IPR001789">
    <property type="entry name" value="Sig_transdc_resp-reg_receiver"/>
</dbReference>
<dbReference type="InterPro" id="IPR051015">
    <property type="entry name" value="EvgA-like"/>
</dbReference>
<reference evidence="6 7" key="1">
    <citation type="submission" date="2016-12" db="EMBL/GenBank/DDBJ databases">
        <authorList>
            <person name="Song W.-J."/>
            <person name="Kurnit D.M."/>
        </authorList>
    </citation>
    <scope>NUCLEOTIDE SEQUENCE [LARGE SCALE GENOMIC DNA]</scope>
    <source>
        <strain evidence="6 7">DSM 19599</strain>
    </source>
</reference>
<evidence type="ECO:0000256" key="2">
    <source>
        <dbReference type="ARBA" id="ARBA00023125"/>
    </source>
</evidence>
<dbReference type="PROSITE" id="PS00622">
    <property type="entry name" value="HTH_LUXR_1"/>
    <property type="match status" value="1"/>
</dbReference>
<dbReference type="PANTHER" id="PTHR45566">
    <property type="entry name" value="HTH-TYPE TRANSCRIPTIONAL REGULATOR YHJB-RELATED"/>
    <property type="match status" value="1"/>
</dbReference>
<dbReference type="CDD" id="cd17535">
    <property type="entry name" value="REC_NarL-like"/>
    <property type="match status" value="1"/>
</dbReference>
<dbReference type="InterPro" id="IPR016032">
    <property type="entry name" value="Sig_transdc_resp-reg_C-effctor"/>
</dbReference>
<gene>
    <name evidence="6" type="ORF">SAMN02745172_01624</name>
</gene>
<evidence type="ECO:0000313" key="7">
    <source>
        <dbReference type="Proteomes" id="UP000186406"/>
    </source>
</evidence>